<feature type="chain" id="PRO_5012467040" evidence="1">
    <location>
        <begin position="23"/>
        <end position="339"/>
    </location>
</feature>
<dbReference type="SUPFAM" id="SSF56300">
    <property type="entry name" value="Metallo-dependent phosphatases"/>
    <property type="match status" value="1"/>
</dbReference>
<dbReference type="InterPro" id="IPR004843">
    <property type="entry name" value="Calcineurin-like_PHP"/>
</dbReference>
<dbReference type="AlphaFoldDB" id="A0A239JYP5"/>
<feature type="signal peptide" evidence="1">
    <location>
        <begin position="1"/>
        <end position="22"/>
    </location>
</feature>
<accession>A0A239JYP5</accession>
<dbReference type="Pfam" id="PF00149">
    <property type="entry name" value="Metallophos"/>
    <property type="match status" value="1"/>
</dbReference>
<dbReference type="Proteomes" id="UP000198393">
    <property type="component" value="Unassembled WGS sequence"/>
</dbReference>
<feature type="domain" description="Calcineurin-like phosphoesterase" evidence="2">
    <location>
        <begin position="74"/>
        <end position="289"/>
    </location>
</feature>
<proteinExistence type="predicted"/>
<keyword evidence="1" id="KW-0732">Signal</keyword>
<evidence type="ECO:0000256" key="1">
    <source>
        <dbReference type="SAM" id="SignalP"/>
    </source>
</evidence>
<dbReference type="OrthoDB" id="7550081at2"/>
<dbReference type="InterPro" id="IPR029052">
    <property type="entry name" value="Metallo-depent_PP-like"/>
</dbReference>
<protein>
    <submittedName>
        <fullName evidence="3">Calcineurin-like phosphoesterase</fullName>
    </submittedName>
</protein>
<keyword evidence="4" id="KW-1185">Reference proteome</keyword>
<dbReference type="PANTHER" id="PTHR46546:SF4">
    <property type="entry name" value="SHEWANELLA-LIKE PROTEIN PHOSPHATASE 1"/>
    <property type="match status" value="1"/>
</dbReference>
<organism evidence="3 4">
    <name type="scientific">Ekhidna lutea</name>
    <dbReference type="NCBI Taxonomy" id="447679"/>
    <lineage>
        <taxon>Bacteria</taxon>
        <taxon>Pseudomonadati</taxon>
        <taxon>Bacteroidota</taxon>
        <taxon>Cytophagia</taxon>
        <taxon>Cytophagales</taxon>
        <taxon>Reichenbachiellaceae</taxon>
        <taxon>Ekhidna</taxon>
    </lineage>
</organism>
<reference evidence="3 4" key="1">
    <citation type="submission" date="2017-06" db="EMBL/GenBank/DDBJ databases">
        <authorList>
            <person name="Kim H.J."/>
            <person name="Triplett B.A."/>
        </authorList>
    </citation>
    <scope>NUCLEOTIDE SEQUENCE [LARGE SCALE GENOMIC DNA]</scope>
    <source>
        <strain evidence="3 4">DSM 19307</strain>
    </source>
</reference>
<dbReference type="RefSeq" id="WP_089357046.1">
    <property type="nucleotide sequence ID" value="NZ_FZPD01000004.1"/>
</dbReference>
<dbReference type="Gene3D" id="3.60.21.10">
    <property type="match status" value="1"/>
</dbReference>
<dbReference type="EMBL" id="FZPD01000004">
    <property type="protein sequence ID" value="SNT11127.1"/>
    <property type="molecule type" value="Genomic_DNA"/>
</dbReference>
<evidence type="ECO:0000259" key="2">
    <source>
        <dbReference type="Pfam" id="PF00149"/>
    </source>
</evidence>
<dbReference type="GO" id="GO:0016787">
    <property type="term" value="F:hydrolase activity"/>
    <property type="evidence" value="ECO:0007669"/>
    <property type="project" value="InterPro"/>
</dbReference>
<dbReference type="PANTHER" id="PTHR46546">
    <property type="entry name" value="SHEWANELLA-LIKE PROTEIN PHOSPHATASE 1"/>
    <property type="match status" value="1"/>
</dbReference>
<name>A0A239JYP5_EKHLU</name>
<gene>
    <name evidence="3" type="ORF">SAMN05421640_2325</name>
</gene>
<evidence type="ECO:0000313" key="3">
    <source>
        <dbReference type="EMBL" id="SNT11127.1"/>
    </source>
</evidence>
<evidence type="ECO:0000313" key="4">
    <source>
        <dbReference type="Proteomes" id="UP000198393"/>
    </source>
</evidence>
<sequence>MGKKSFTLAILYLILASAFCQHQTISDGPYIFIKNQQLIQKHIEKGEVFTKQLEAEAYDTTFKVTPAFFQGVEKIAALSDIHGQYDLTIEILQNNQIIDNELNWNFGEGHLVIVGDIFDRGGNVTEVLWLIYKLEKQAMEAGGKVHYLLGNHEYMVLHKDLRYLHEKYPIVSELLNISYDDLYGANTVLGKWLRSKHTILKINDYLFVHGGISQDFVTNSGVNIEAINEIMRASIDRSKEEMKATDFYSTYYGSTGPIWYRGYFYDPISEIAIDSILKQVNSARIIVGHCSYDEVVSRYNNKVFGVDSSIKKGEYGEVLFLIGEENYRGTKSGKRIRFY</sequence>